<dbReference type="GO" id="GO:0016787">
    <property type="term" value="F:hydrolase activity"/>
    <property type="evidence" value="ECO:0007669"/>
    <property type="project" value="UniProtKB-KW"/>
</dbReference>
<dbReference type="EMBL" id="WHOA01000203">
    <property type="protein sequence ID" value="NOU75290.1"/>
    <property type="molecule type" value="Genomic_DNA"/>
</dbReference>
<dbReference type="SUPFAM" id="SSF48208">
    <property type="entry name" value="Six-hairpin glycosidases"/>
    <property type="match status" value="1"/>
</dbReference>
<dbReference type="InterPro" id="IPR012341">
    <property type="entry name" value="6hp_glycosidase-like_sf"/>
</dbReference>
<organism evidence="2 3">
    <name type="scientific">Paenibacillus phytorum</name>
    <dbReference type="NCBI Taxonomy" id="2654977"/>
    <lineage>
        <taxon>Bacteria</taxon>
        <taxon>Bacillati</taxon>
        <taxon>Bacillota</taxon>
        <taxon>Bacilli</taxon>
        <taxon>Bacillales</taxon>
        <taxon>Paenibacillaceae</taxon>
        <taxon>Paenibacillus</taxon>
    </lineage>
</organism>
<dbReference type="Pfam" id="PF07470">
    <property type="entry name" value="Glyco_hydro_88"/>
    <property type="match status" value="1"/>
</dbReference>
<dbReference type="InterPro" id="IPR052043">
    <property type="entry name" value="PolySaccharide_Degr_Enz"/>
</dbReference>
<dbReference type="PANTHER" id="PTHR33886">
    <property type="entry name" value="UNSATURATED RHAMNOGALACTURONAN HYDROLASE (EUROFUNG)"/>
    <property type="match status" value="1"/>
</dbReference>
<dbReference type="InterPro" id="IPR008928">
    <property type="entry name" value="6-hairpin_glycosidase_sf"/>
</dbReference>
<dbReference type="PANTHER" id="PTHR33886:SF8">
    <property type="entry name" value="UNSATURATED RHAMNOGALACTURONAN HYDROLASE (EUROFUNG)"/>
    <property type="match status" value="1"/>
</dbReference>
<proteinExistence type="predicted"/>
<evidence type="ECO:0000313" key="3">
    <source>
        <dbReference type="Proteomes" id="UP000616779"/>
    </source>
</evidence>
<evidence type="ECO:0000313" key="2">
    <source>
        <dbReference type="EMBL" id="NOU75290.1"/>
    </source>
</evidence>
<keyword evidence="1 2" id="KW-0378">Hydrolase</keyword>
<protein>
    <submittedName>
        <fullName evidence="2">Glycoside hydrolase 105 family protein</fullName>
    </submittedName>
</protein>
<name>A0ABX1Y5M4_9BACL</name>
<sequence length="367" mass="41655">MQSKISNFNVRGGTVLKYVTINETNIKQAIERLVTRTFQMDMTWDWPAGVAFYGVGQAYLATGELKYLDQLQTWIDEQLEDGIPRLTVNAVSIGHTLLTLYGQTKSERYLDIAVQMAEFLRTDAVRFADGVFQHTVSQNYDFPQQAWVDTMFMAGYFLIRIGTLLERNDWLEDGLLQYHAHERFLQDRETNLYVHGWDHIAQNNMSAVYWARGNSWAAYTMSEALHIVEVTHPSYMKMYDSLRDQLSSIVRLQSDHGLWHTVLNDPTSYEETSGSAGLAAGLIRYNEAIGAPMYNKYIQKAVPAILSKISNNGTVLDVSAGTAVMKDADGYKGVAHERIQGWGQGLALVFLSSLLKYNWLKYISQTE</sequence>
<comment type="caution">
    <text evidence="2">The sequence shown here is derived from an EMBL/GenBank/DDBJ whole genome shotgun (WGS) entry which is preliminary data.</text>
</comment>
<gene>
    <name evidence="2" type="ORF">GC098_28560</name>
</gene>
<accession>A0ABX1Y5M4</accession>
<dbReference type="Proteomes" id="UP000616779">
    <property type="component" value="Unassembled WGS sequence"/>
</dbReference>
<keyword evidence="3" id="KW-1185">Reference proteome</keyword>
<dbReference type="Gene3D" id="1.50.10.10">
    <property type="match status" value="1"/>
</dbReference>
<evidence type="ECO:0000256" key="1">
    <source>
        <dbReference type="ARBA" id="ARBA00022801"/>
    </source>
</evidence>
<reference evidence="2 3" key="1">
    <citation type="submission" date="2019-10" db="EMBL/GenBank/DDBJ databases">
        <title>Description of Paenibacillus terrestris sp. nov.</title>
        <authorList>
            <person name="Carlier A."/>
            <person name="Qi S."/>
        </authorList>
    </citation>
    <scope>NUCLEOTIDE SEQUENCE [LARGE SCALE GENOMIC DNA]</scope>
    <source>
        <strain evidence="2 3">LMG 31458</strain>
    </source>
</reference>
<dbReference type="InterPro" id="IPR010905">
    <property type="entry name" value="Glyco_hydro_88"/>
</dbReference>